<name>A0A016RS74_9BILA</name>
<comment type="caution">
    <text evidence="1">The sequence shown here is derived from an EMBL/GenBank/DDBJ whole genome shotgun (WGS) entry which is preliminary data.</text>
</comment>
<dbReference type="AlphaFoldDB" id="A0A016RS74"/>
<gene>
    <name evidence="1" type="primary">Acey_s0390.g542</name>
    <name evidence="1" type="ORF">Y032_0390g542</name>
</gene>
<dbReference type="Proteomes" id="UP000024635">
    <property type="component" value="Unassembled WGS sequence"/>
</dbReference>
<sequence length="158" mass="18051">MDGLVGRGCAIEPSTACVRSEPLTTAPHAPKKRYSYGMNVACIPDDIVYSTRDNSPGEIREKEIFCDSDVILRTKHVTVVQKHCNGEDASQRKLIILNQAGGTSMSPFYVQILIYRRVWNTLYLSHLIHLRRVKRQFILDACVWRALIYMMKDRASHI</sequence>
<accession>A0A016RS74</accession>
<keyword evidence="2" id="KW-1185">Reference proteome</keyword>
<dbReference type="EMBL" id="JARK01001726">
    <property type="protein sequence ID" value="EYB81163.1"/>
    <property type="molecule type" value="Genomic_DNA"/>
</dbReference>
<organism evidence="1 2">
    <name type="scientific">Ancylostoma ceylanicum</name>
    <dbReference type="NCBI Taxonomy" id="53326"/>
    <lineage>
        <taxon>Eukaryota</taxon>
        <taxon>Metazoa</taxon>
        <taxon>Ecdysozoa</taxon>
        <taxon>Nematoda</taxon>
        <taxon>Chromadorea</taxon>
        <taxon>Rhabditida</taxon>
        <taxon>Rhabditina</taxon>
        <taxon>Rhabditomorpha</taxon>
        <taxon>Strongyloidea</taxon>
        <taxon>Ancylostomatidae</taxon>
        <taxon>Ancylostomatinae</taxon>
        <taxon>Ancylostoma</taxon>
    </lineage>
</organism>
<proteinExistence type="predicted"/>
<evidence type="ECO:0000313" key="1">
    <source>
        <dbReference type="EMBL" id="EYB81163.1"/>
    </source>
</evidence>
<reference evidence="2" key="1">
    <citation type="journal article" date="2015" name="Nat. Genet.">
        <title>The genome and transcriptome of the zoonotic hookworm Ancylostoma ceylanicum identify infection-specific gene families.</title>
        <authorList>
            <person name="Schwarz E.M."/>
            <person name="Hu Y."/>
            <person name="Antoshechkin I."/>
            <person name="Miller M.M."/>
            <person name="Sternberg P.W."/>
            <person name="Aroian R.V."/>
        </authorList>
    </citation>
    <scope>NUCLEOTIDE SEQUENCE</scope>
    <source>
        <strain evidence="2">HY135</strain>
    </source>
</reference>
<protein>
    <submittedName>
        <fullName evidence="1">Uncharacterized protein</fullName>
    </submittedName>
</protein>
<evidence type="ECO:0000313" key="2">
    <source>
        <dbReference type="Proteomes" id="UP000024635"/>
    </source>
</evidence>